<comment type="caution">
    <text evidence="1">The sequence shown here is derived from an EMBL/GenBank/DDBJ whole genome shotgun (WGS) entry which is preliminary data.</text>
</comment>
<organism evidence="1 2">
    <name type="scientific">Pseudoneurospora amorphoporcata</name>
    <dbReference type="NCBI Taxonomy" id="241081"/>
    <lineage>
        <taxon>Eukaryota</taxon>
        <taxon>Fungi</taxon>
        <taxon>Dikarya</taxon>
        <taxon>Ascomycota</taxon>
        <taxon>Pezizomycotina</taxon>
        <taxon>Sordariomycetes</taxon>
        <taxon>Sordariomycetidae</taxon>
        <taxon>Sordariales</taxon>
        <taxon>Sordariaceae</taxon>
        <taxon>Pseudoneurospora</taxon>
    </lineage>
</organism>
<reference evidence="1" key="1">
    <citation type="journal article" date="2023" name="Mol. Phylogenet. Evol.">
        <title>Genome-scale phylogeny and comparative genomics of the fungal order Sordariales.</title>
        <authorList>
            <person name="Hensen N."/>
            <person name="Bonometti L."/>
            <person name="Westerberg I."/>
            <person name="Brannstrom I.O."/>
            <person name="Guillou S."/>
            <person name="Cros-Aarteil S."/>
            <person name="Calhoun S."/>
            <person name="Haridas S."/>
            <person name="Kuo A."/>
            <person name="Mondo S."/>
            <person name="Pangilinan J."/>
            <person name="Riley R."/>
            <person name="LaButti K."/>
            <person name="Andreopoulos B."/>
            <person name="Lipzen A."/>
            <person name="Chen C."/>
            <person name="Yan M."/>
            <person name="Daum C."/>
            <person name="Ng V."/>
            <person name="Clum A."/>
            <person name="Steindorff A."/>
            <person name="Ohm R.A."/>
            <person name="Martin F."/>
            <person name="Silar P."/>
            <person name="Natvig D.O."/>
            <person name="Lalanne C."/>
            <person name="Gautier V."/>
            <person name="Ament-Velasquez S.L."/>
            <person name="Kruys A."/>
            <person name="Hutchinson M.I."/>
            <person name="Powell A.J."/>
            <person name="Barry K."/>
            <person name="Miller A.N."/>
            <person name="Grigoriev I.V."/>
            <person name="Debuchy R."/>
            <person name="Gladieux P."/>
            <person name="Hiltunen Thoren M."/>
            <person name="Johannesson H."/>
        </authorList>
    </citation>
    <scope>NUCLEOTIDE SEQUENCE</scope>
    <source>
        <strain evidence="1">CBS 626.80</strain>
    </source>
</reference>
<protein>
    <submittedName>
        <fullName evidence="1">Uncharacterized protein</fullName>
    </submittedName>
</protein>
<dbReference type="AlphaFoldDB" id="A0AAN6SD03"/>
<gene>
    <name evidence="1" type="ORF">QBC32DRAFT_317585</name>
</gene>
<dbReference type="Proteomes" id="UP001303222">
    <property type="component" value="Unassembled WGS sequence"/>
</dbReference>
<dbReference type="EMBL" id="MU859252">
    <property type="protein sequence ID" value="KAK3948648.1"/>
    <property type="molecule type" value="Genomic_DNA"/>
</dbReference>
<sequence length="138" mass="15238">MAAIPAPLAIKKEKIKENTAESALKPLPALEPPFAVTTPTSKIDPKTSYYTVPTPMKALVASRAKSKVGITSTAALLFKTKSPAPYEPYIRVNSRRVSTGKSRPQYHYYHKSAYELDPTDIKALNAATFNFICEKEHL</sequence>
<evidence type="ECO:0000313" key="2">
    <source>
        <dbReference type="Proteomes" id="UP001303222"/>
    </source>
</evidence>
<evidence type="ECO:0000313" key="1">
    <source>
        <dbReference type="EMBL" id="KAK3948648.1"/>
    </source>
</evidence>
<proteinExistence type="predicted"/>
<accession>A0AAN6SD03</accession>
<name>A0AAN6SD03_9PEZI</name>
<keyword evidence="2" id="KW-1185">Reference proteome</keyword>
<reference evidence="1" key="2">
    <citation type="submission" date="2023-06" db="EMBL/GenBank/DDBJ databases">
        <authorList>
            <consortium name="Lawrence Berkeley National Laboratory"/>
            <person name="Mondo S.J."/>
            <person name="Hensen N."/>
            <person name="Bonometti L."/>
            <person name="Westerberg I."/>
            <person name="Brannstrom I.O."/>
            <person name="Guillou S."/>
            <person name="Cros-Aarteil S."/>
            <person name="Calhoun S."/>
            <person name="Haridas S."/>
            <person name="Kuo A."/>
            <person name="Pangilinan J."/>
            <person name="Riley R."/>
            <person name="Labutti K."/>
            <person name="Andreopoulos B."/>
            <person name="Lipzen A."/>
            <person name="Chen C."/>
            <person name="Yanf M."/>
            <person name="Daum C."/>
            <person name="Ng V."/>
            <person name="Clum A."/>
            <person name="Steindorff A."/>
            <person name="Ohm R."/>
            <person name="Martin F."/>
            <person name="Silar P."/>
            <person name="Natvig D."/>
            <person name="Lalanne C."/>
            <person name="Gautier V."/>
            <person name="Ament-Velasquez S.L."/>
            <person name="Kruys A."/>
            <person name="Hutchinson M.I."/>
            <person name="Powell A.J."/>
            <person name="Barry K."/>
            <person name="Miller A.N."/>
            <person name="Grigoriev I.V."/>
            <person name="Debuchy R."/>
            <person name="Gladieux P."/>
            <person name="Thoren M.H."/>
            <person name="Johannesson H."/>
        </authorList>
    </citation>
    <scope>NUCLEOTIDE SEQUENCE</scope>
    <source>
        <strain evidence="1">CBS 626.80</strain>
    </source>
</reference>